<accession>X1VRS6</accession>
<name>X1VRS6_9ZZZZ</name>
<evidence type="ECO:0000313" key="1">
    <source>
        <dbReference type="EMBL" id="GAJ19731.1"/>
    </source>
</evidence>
<comment type="caution">
    <text evidence="1">The sequence shown here is derived from an EMBL/GenBank/DDBJ whole genome shotgun (WGS) entry which is preliminary data.</text>
</comment>
<proteinExistence type="predicted"/>
<reference evidence="1" key="1">
    <citation type="journal article" date="2014" name="Front. Microbiol.">
        <title>High frequency of phylogenetically diverse reductive dehalogenase-homologous genes in deep subseafloor sedimentary metagenomes.</title>
        <authorList>
            <person name="Kawai M."/>
            <person name="Futagami T."/>
            <person name="Toyoda A."/>
            <person name="Takaki Y."/>
            <person name="Nishi S."/>
            <person name="Hori S."/>
            <person name="Arai W."/>
            <person name="Tsubouchi T."/>
            <person name="Morono Y."/>
            <person name="Uchiyama I."/>
            <person name="Ito T."/>
            <person name="Fujiyama A."/>
            <person name="Inagaki F."/>
            <person name="Takami H."/>
        </authorList>
    </citation>
    <scope>NUCLEOTIDE SEQUENCE</scope>
    <source>
        <strain evidence="1">Expedition CK06-06</strain>
    </source>
</reference>
<dbReference type="EMBL" id="BARW01039346">
    <property type="protein sequence ID" value="GAJ19731.1"/>
    <property type="molecule type" value="Genomic_DNA"/>
</dbReference>
<protein>
    <recommendedName>
        <fullName evidence="2">Methyltransferase type 11 domain-containing protein</fullName>
    </recommendedName>
</protein>
<sequence length="138" mass="16306">VSFKRALNEINRVLKLNGVLVINAPIHVHGHPFFLRGNLKKINKLFDKNLWNIKLFDKCIPNKKLKRWKKLGDQGWQSKVGYPDFLIPHHKEAFSYILNIHAIKKSTSKLSTKKDKLREIKVILRFIKEYLLVKLLLR</sequence>
<organism evidence="1">
    <name type="scientific">marine sediment metagenome</name>
    <dbReference type="NCBI Taxonomy" id="412755"/>
    <lineage>
        <taxon>unclassified sequences</taxon>
        <taxon>metagenomes</taxon>
        <taxon>ecological metagenomes</taxon>
    </lineage>
</organism>
<dbReference type="AlphaFoldDB" id="X1VRS6"/>
<evidence type="ECO:0008006" key="2">
    <source>
        <dbReference type="Google" id="ProtNLM"/>
    </source>
</evidence>
<gene>
    <name evidence="1" type="ORF">S12H4_59973</name>
</gene>
<feature type="non-terminal residue" evidence="1">
    <location>
        <position position="1"/>
    </location>
</feature>